<sequence>MIDSQVEKQELNLYLNRTYYPTGTNGSLTDGMREISKTIELPWKDNQPRISCIPEGTYPVVIYNSPKHGPSLLLKKVPGRSMIEVHSANWAMGKDGTGKTPQLLGCIAPVTQLDTETGGRPGVGWNSGKALEKVEALTFPVIKAGGQVFLHIRKAA</sequence>
<dbReference type="Pfam" id="PF18925">
    <property type="entry name" value="DUF5675"/>
    <property type="match status" value="1"/>
</dbReference>
<evidence type="ECO:0000259" key="1">
    <source>
        <dbReference type="Pfam" id="PF18925"/>
    </source>
</evidence>
<accession>A0A2T0SYJ3</accession>
<keyword evidence="3" id="KW-1185">Reference proteome</keyword>
<comment type="caution">
    <text evidence="2">The sequence shown here is derived from an EMBL/GenBank/DDBJ whole genome shotgun (WGS) entry which is preliminary data.</text>
</comment>
<feature type="domain" description="DUF5675" evidence="1">
    <location>
        <begin position="15"/>
        <end position="136"/>
    </location>
</feature>
<reference evidence="2 3" key="1">
    <citation type="submission" date="2018-03" db="EMBL/GenBank/DDBJ databases">
        <title>Genomic Encyclopedia of Archaeal and Bacterial Type Strains, Phase II (KMG-II): from individual species to whole genera.</title>
        <authorList>
            <person name="Goeker M."/>
        </authorList>
    </citation>
    <scope>NUCLEOTIDE SEQUENCE [LARGE SCALE GENOMIC DNA]</scope>
    <source>
        <strain evidence="2 3">DSM 28354</strain>
    </source>
</reference>
<protein>
    <recommendedName>
        <fullName evidence="1">DUF5675 domain-containing protein</fullName>
    </recommendedName>
</protein>
<evidence type="ECO:0000313" key="3">
    <source>
        <dbReference type="Proteomes" id="UP000238375"/>
    </source>
</evidence>
<dbReference type="Proteomes" id="UP000238375">
    <property type="component" value="Unassembled WGS sequence"/>
</dbReference>
<proteinExistence type="predicted"/>
<dbReference type="InterPro" id="IPR043732">
    <property type="entry name" value="DUF5675"/>
</dbReference>
<organism evidence="2 3">
    <name type="scientific">Spirosoma oryzae</name>
    <dbReference type="NCBI Taxonomy" id="1469603"/>
    <lineage>
        <taxon>Bacteria</taxon>
        <taxon>Pseudomonadati</taxon>
        <taxon>Bacteroidota</taxon>
        <taxon>Cytophagia</taxon>
        <taxon>Cytophagales</taxon>
        <taxon>Cytophagaceae</taxon>
        <taxon>Spirosoma</taxon>
    </lineage>
</organism>
<name>A0A2T0SYJ3_9BACT</name>
<dbReference type="AlphaFoldDB" id="A0A2T0SYJ3"/>
<dbReference type="EMBL" id="PVTE01000009">
    <property type="protein sequence ID" value="PRY38459.1"/>
    <property type="molecule type" value="Genomic_DNA"/>
</dbReference>
<dbReference type="RefSeq" id="WP_211300854.1">
    <property type="nucleotide sequence ID" value="NZ_PVTE01000009.1"/>
</dbReference>
<gene>
    <name evidence="2" type="ORF">CLV58_109186</name>
</gene>
<evidence type="ECO:0000313" key="2">
    <source>
        <dbReference type="EMBL" id="PRY38459.1"/>
    </source>
</evidence>